<feature type="chain" id="PRO_5046683813" evidence="2">
    <location>
        <begin position="18"/>
        <end position="180"/>
    </location>
</feature>
<feature type="transmembrane region" description="Helical" evidence="1">
    <location>
        <begin position="65"/>
        <end position="83"/>
    </location>
</feature>
<feature type="transmembrane region" description="Helical" evidence="1">
    <location>
        <begin position="129"/>
        <end position="153"/>
    </location>
</feature>
<feature type="signal peptide" evidence="2">
    <location>
        <begin position="1"/>
        <end position="17"/>
    </location>
</feature>
<evidence type="ECO:0000313" key="3">
    <source>
        <dbReference type="EMBL" id="WFU61415.1"/>
    </source>
</evidence>
<keyword evidence="2" id="KW-0732">Signal</keyword>
<organism evidence="3 4">
    <name type="scientific">Bradyrhizobium brasilense</name>
    <dbReference type="NCBI Taxonomy" id="1419277"/>
    <lineage>
        <taxon>Bacteria</taxon>
        <taxon>Pseudomonadati</taxon>
        <taxon>Pseudomonadota</taxon>
        <taxon>Alphaproteobacteria</taxon>
        <taxon>Hyphomicrobiales</taxon>
        <taxon>Nitrobacteraceae</taxon>
        <taxon>Bradyrhizobium</taxon>
    </lineage>
</organism>
<proteinExistence type="predicted"/>
<dbReference type="RefSeq" id="WP_310884939.1">
    <property type="nucleotide sequence ID" value="NZ_CP121646.1"/>
</dbReference>
<protein>
    <submittedName>
        <fullName evidence="3">Uncharacterized protein</fullName>
    </submittedName>
</protein>
<keyword evidence="1" id="KW-1133">Transmembrane helix</keyword>
<gene>
    <name evidence="3" type="ORF">QA636_28455</name>
</gene>
<evidence type="ECO:0000313" key="4">
    <source>
        <dbReference type="Proteomes" id="UP001221546"/>
    </source>
</evidence>
<evidence type="ECO:0000256" key="2">
    <source>
        <dbReference type="SAM" id="SignalP"/>
    </source>
</evidence>
<reference evidence="3 4" key="1">
    <citation type="submission" date="2023-04" db="EMBL/GenBank/DDBJ databases">
        <title>Australian commercial rhizobial inoculants.</title>
        <authorList>
            <person name="Kohlmeier M.G."/>
            <person name="O'Hara G.W."/>
            <person name="Colombi E."/>
            <person name="Ramsay J.P."/>
            <person name="Terpolilli J."/>
        </authorList>
    </citation>
    <scope>NUCLEOTIDE SEQUENCE [LARGE SCALE GENOMIC DNA]</scope>
    <source>
        <strain evidence="3 4">CB627</strain>
    </source>
</reference>
<keyword evidence="1" id="KW-0812">Transmembrane</keyword>
<feature type="transmembrane region" description="Helical" evidence="1">
    <location>
        <begin position="90"/>
        <end position="109"/>
    </location>
</feature>
<dbReference type="Proteomes" id="UP001221546">
    <property type="component" value="Chromosome"/>
</dbReference>
<evidence type="ECO:0000256" key="1">
    <source>
        <dbReference type="SAM" id="Phobius"/>
    </source>
</evidence>
<dbReference type="EMBL" id="CP121646">
    <property type="protein sequence ID" value="WFU61415.1"/>
    <property type="molecule type" value="Genomic_DNA"/>
</dbReference>
<name>A0ABY8J7B2_9BRAD</name>
<keyword evidence="4" id="KW-1185">Reference proteome</keyword>
<keyword evidence="1" id="KW-0472">Membrane</keyword>
<sequence length="180" mass="19230">MNCLFKLQFLGPCVLFAAALCAEIAARALQFAPSSELLWFINLRIFGIFQRSHALLSGYVAIDSFQLFGVALPLFLLACLALAAKARPAFTVATHLSAGYAGFLVYSWRAGVPTTAQASLGLSAIPSGAGLYLIATILGACFLSFAITHLLYVQAVGKEIAALVRWLRTGSVRSVLYPRA</sequence>
<accession>A0ABY8J7B2</accession>